<gene>
    <name evidence="2" type="ORF">E8L99_07310</name>
</gene>
<dbReference type="InterPro" id="IPR011009">
    <property type="entry name" value="Kinase-like_dom_sf"/>
</dbReference>
<protein>
    <recommendedName>
        <fullName evidence="1">Protein kinase domain-containing protein</fullName>
    </recommendedName>
</protein>
<accession>A0A4D7QIL3</accession>
<evidence type="ECO:0000313" key="3">
    <source>
        <dbReference type="Proteomes" id="UP000298588"/>
    </source>
</evidence>
<evidence type="ECO:0000259" key="1">
    <source>
        <dbReference type="PROSITE" id="PS50011"/>
    </source>
</evidence>
<dbReference type="KEGG" id="paqt:E8L99_07310"/>
<dbReference type="PROSITE" id="PS50011">
    <property type="entry name" value="PROTEIN_KINASE_DOM"/>
    <property type="match status" value="1"/>
</dbReference>
<feature type="domain" description="Protein kinase" evidence="1">
    <location>
        <begin position="22"/>
        <end position="200"/>
    </location>
</feature>
<dbReference type="RefSeq" id="WP_137098923.1">
    <property type="nucleotide sequence ID" value="NZ_CP039865.1"/>
</dbReference>
<dbReference type="Proteomes" id="UP000298588">
    <property type="component" value="Chromosome"/>
</dbReference>
<dbReference type="GO" id="GO:0004672">
    <property type="term" value="F:protein kinase activity"/>
    <property type="evidence" value="ECO:0007669"/>
    <property type="project" value="InterPro"/>
</dbReference>
<dbReference type="SUPFAM" id="SSF56112">
    <property type="entry name" value="Protein kinase-like (PK-like)"/>
    <property type="match status" value="1"/>
</dbReference>
<proteinExistence type="predicted"/>
<dbReference type="AlphaFoldDB" id="A0A4D7QIL3"/>
<reference evidence="2 3" key="1">
    <citation type="submission" date="2019-04" db="EMBL/GenBank/DDBJ databases">
        <title>Phreatobacter aquaticus sp. nov.</title>
        <authorList>
            <person name="Choi A."/>
            <person name="Baek K."/>
        </authorList>
    </citation>
    <scope>NUCLEOTIDE SEQUENCE [LARGE SCALE GENOMIC DNA]</scope>
    <source>
        <strain evidence="2 3">NMCR1094</strain>
    </source>
</reference>
<name>A0A4D7QIL3_9HYPH</name>
<dbReference type="GO" id="GO:0005524">
    <property type="term" value="F:ATP binding"/>
    <property type="evidence" value="ECO:0007669"/>
    <property type="project" value="InterPro"/>
</dbReference>
<dbReference type="OrthoDB" id="9801841at2"/>
<dbReference type="EMBL" id="CP039865">
    <property type="protein sequence ID" value="QCK85589.1"/>
    <property type="molecule type" value="Genomic_DNA"/>
</dbReference>
<dbReference type="InterPro" id="IPR000719">
    <property type="entry name" value="Prot_kinase_dom"/>
</dbReference>
<organism evidence="2 3">
    <name type="scientific">Phreatobacter aquaticus</name>
    <dbReference type="NCBI Taxonomy" id="2570229"/>
    <lineage>
        <taxon>Bacteria</taxon>
        <taxon>Pseudomonadati</taxon>
        <taxon>Pseudomonadota</taxon>
        <taxon>Alphaproteobacteria</taxon>
        <taxon>Hyphomicrobiales</taxon>
        <taxon>Phreatobacteraceae</taxon>
        <taxon>Phreatobacter</taxon>
    </lineage>
</organism>
<sequence length="200" mass="22469">MSIFDGTSVRFGIPAGFRVGHYEIGERLGSGWTAESYRCHEVPTGAVRAFKIYDRFDERQAIQNLRVVAHYATVLEQLGDLRILPRYHHMGHLFLNGGDGIGHTYLIQELIERGDLALEQCSVEQVRTFLAKVREVHRMGLALGDIERDNLIVTPSGEIRMVDCDYGRPGRPNTRTGGDVLALRRLFKPFGFNALWAGLG</sequence>
<dbReference type="Gene3D" id="1.10.510.10">
    <property type="entry name" value="Transferase(Phosphotransferase) domain 1"/>
    <property type="match status" value="1"/>
</dbReference>
<keyword evidence="3" id="KW-1185">Reference proteome</keyword>
<evidence type="ECO:0000313" key="2">
    <source>
        <dbReference type="EMBL" id="QCK85589.1"/>
    </source>
</evidence>